<evidence type="ECO:0000256" key="1">
    <source>
        <dbReference type="SAM" id="MobiDB-lite"/>
    </source>
</evidence>
<dbReference type="RefSeq" id="WP_265374307.1">
    <property type="nucleotide sequence ID" value="NZ_JAMQPV010000001.1"/>
</dbReference>
<evidence type="ECO:0000313" key="3">
    <source>
        <dbReference type="Proteomes" id="UP001209737"/>
    </source>
</evidence>
<dbReference type="Proteomes" id="UP001209737">
    <property type="component" value="Unassembled WGS sequence"/>
</dbReference>
<feature type="compositionally biased region" description="Low complexity" evidence="1">
    <location>
        <begin position="191"/>
        <end position="204"/>
    </location>
</feature>
<gene>
    <name evidence="2" type="ORF">ND812_03560</name>
</gene>
<name>A0ABT3LTU4_9LEPT</name>
<proteinExistence type="predicted"/>
<keyword evidence="3" id="KW-1185">Reference proteome</keyword>
<evidence type="ECO:0000313" key="2">
    <source>
        <dbReference type="EMBL" id="MCW7461158.1"/>
    </source>
</evidence>
<comment type="caution">
    <text evidence="2">The sequence shown here is derived from an EMBL/GenBank/DDBJ whole genome shotgun (WGS) entry which is preliminary data.</text>
</comment>
<sequence>MIFNEYVRIFTNRVYNLTQKYAGYLFIRLKHALVETFFRYIIFSLYLFSIPILSQETNQKLPAKNLNSKLSNDGVQELKIKFQNDQTIIPLTPKKPYEPPKEFSLKKENGSRFLTFYPGVQANLTDLTIQSDTGGNAVMKDDQRMDQNLTFLYDLKSPEWQIGENWGLFILNRNVNFRQSKQKITDVVATNSSSSEDSNSSKDSSPIKQYTNKDLGTETYGSYHMLLPAIYFGKKGNDHFRLGAGFGYSKVNIQGTADFNDGNGYFNNFLVFSSGRNLDEKIDNMGRYSLLNNGNIDADPYRVYLLSHLSSGNNLEALGLYTLLKGDVNPKSIDPLLALFYSQLTGNQLNPLELYALLTLGIGRVNSSSNYAKSFYVFWEIPIGVINWRLGIGGPFYNQNGYKISLTTIEMSFYTPIEF</sequence>
<organism evidence="2 3">
    <name type="scientific">Leptospira limi</name>
    <dbReference type="NCBI Taxonomy" id="2950023"/>
    <lineage>
        <taxon>Bacteria</taxon>
        <taxon>Pseudomonadati</taxon>
        <taxon>Spirochaetota</taxon>
        <taxon>Spirochaetia</taxon>
        <taxon>Leptospirales</taxon>
        <taxon>Leptospiraceae</taxon>
        <taxon>Leptospira</taxon>
    </lineage>
</organism>
<feature type="region of interest" description="Disordered" evidence="1">
    <location>
        <begin position="188"/>
        <end position="211"/>
    </location>
</feature>
<protein>
    <recommendedName>
        <fullName evidence="4">Porin</fullName>
    </recommendedName>
</protein>
<accession>A0ABT3LTU4</accession>
<reference evidence="2 3" key="1">
    <citation type="submission" date="2022-06" db="EMBL/GenBank/DDBJ databases">
        <title>Leptospira isolates from biofilms formed at urban environments.</title>
        <authorList>
            <person name="Ribeiro P.S."/>
            <person name="Sousa T."/>
            <person name="Carvalho N."/>
            <person name="Aburjaile F."/>
            <person name="Neves F."/>
            <person name="Oliveira D."/>
            <person name="Blanco L."/>
            <person name="Lima J."/>
            <person name="Costa F."/>
            <person name="Brenig B."/>
            <person name="Soares S."/>
            <person name="Ramos R."/>
            <person name="Goes-Neto A."/>
            <person name="Matiuzzi M."/>
            <person name="Azevedo V."/>
            <person name="Ristow P."/>
        </authorList>
    </citation>
    <scope>NUCLEOTIDE SEQUENCE [LARGE SCALE GENOMIC DNA]</scope>
    <source>
        <strain evidence="2 3">VSF25</strain>
    </source>
</reference>
<dbReference type="EMBL" id="JAMQPV010000001">
    <property type="protein sequence ID" value="MCW7461158.1"/>
    <property type="molecule type" value="Genomic_DNA"/>
</dbReference>
<evidence type="ECO:0008006" key="4">
    <source>
        <dbReference type="Google" id="ProtNLM"/>
    </source>
</evidence>